<comment type="caution">
    <text evidence="1">The sequence shown here is derived from an EMBL/GenBank/DDBJ whole genome shotgun (WGS) entry which is preliminary data.</text>
</comment>
<keyword evidence="2" id="KW-1185">Reference proteome</keyword>
<accession>A0ABR1PN40</accession>
<evidence type="ECO:0000313" key="1">
    <source>
        <dbReference type="EMBL" id="KAK7741184.1"/>
    </source>
</evidence>
<gene>
    <name evidence="1" type="ORF">SLS63_000737</name>
</gene>
<organism evidence="1 2">
    <name type="scientific">Diaporthe eres</name>
    <name type="common">Phomopsis oblonga</name>
    <dbReference type="NCBI Taxonomy" id="83184"/>
    <lineage>
        <taxon>Eukaryota</taxon>
        <taxon>Fungi</taxon>
        <taxon>Dikarya</taxon>
        <taxon>Ascomycota</taxon>
        <taxon>Pezizomycotina</taxon>
        <taxon>Sordariomycetes</taxon>
        <taxon>Sordariomycetidae</taxon>
        <taxon>Diaporthales</taxon>
        <taxon>Diaporthaceae</taxon>
        <taxon>Diaporthe</taxon>
        <taxon>Diaporthe eres species complex</taxon>
    </lineage>
</organism>
<reference evidence="1 2" key="1">
    <citation type="submission" date="2024-02" db="EMBL/GenBank/DDBJ databases">
        <title>De novo assembly and annotation of 12 fungi associated with fruit tree decline syndrome in Ontario, Canada.</title>
        <authorList>
            <person name="Sulman M."/>
            <person name="Ellouze W."/>
            <person name="Ilyukhin E."/>
        </authorList>
    </citation>
    <scope>NUCLEOTIDE SEQUENCE [LARGE SCALE GENOMIC DNA]</scope>
    <source>
        <strain evidence="1 2">M169</strain>
    </source>
</reference>
<dbReference type="EMBL" id="JAKNSF020000002">
    <property type="protein sequence ID" value="KAK7741184.1"/>
    <property type="molecule type" value="Genomic_DNA"/>
</dbReference>
<proteinExistence type="predicted"/>
<name>A0ABR1PN40_DIAER</name>
<protein>
    <submittedName>
        <fullName evidence="1">Uncharacterized protein</fullName>
    </submittedName>
</protein>
<sequence length="200" mass="21478">MLHQLRAWFTRKSKRRDTSDAVSAQTGSDLNHADLEYPLPTYDSLGPIPRVLTPLAQRDPAIAAGYNASQSASAITARAIAEGPGVARAMDRALRRIHNTVPKVIQAYGVEHDHGLVAFIWAAAISASADTARIIAQSPNPSFAINLARRLEHELANGSFDAAFVQILDTIEANTGVRLRHQAATEPATDQKGGIARLNA</sequence>
<dbReference type="Proteomes" id="UP001430848">
    <property type="component" value="Unassembled WGS sequence"/>
</dbReference>
<evidence type="ECO:0000313" key="2">
    <source>
        <dbReference type="Proteomes" id="UP001430848"/>
    </source>
</evidence>